<dbReference type="InterPro" id="IPR036397">
    <property type="entry name" value="RNaseH_sf"/>
</dbReference>
<proteinExistence type="predicted"/>
<evidence type="ECO:0000313" key="1">
    <source>
        <dbReference type="EMBL" id="GAQ07561.1"/>
    </source>
</evidence>
<dbReference type="InterPro" id="IPR012337">
    <property type="entry name" value="RNaseH-like_sf"/>
</dbReference>
<gene>
    <name evidence="1" type="ORF">ALT_4882</name>
</gene>
<comment type="caution">
    <text evidence="1">The sequence shown here is derived from an EMBL/GenBank/DDBJ whole genome shotgun (WGS) entry which is preliminary data.</text>
</comment>
<evidence type="ECO:0008006" key="3">
    <source>
        <dbReference type="Google" id="ProtNLM"/>
    </source>
</evidence>
<dbReference type="EMBL" id="BCLY01000009">
    <property type="protein sequence ID" value="GAQ07561.1"/>
    <property type="molecule type" value="Genomic_DNA"/>
</dbReference>
<sequence length="99" mass="10657">MNVTTLSLLALTKYVSDQRESRSRGYPTQSKENTADVLGRKAEASVFLAEFVGIHMAVEIGRLQGGREVTIFSDSQAAIQAIDGPQATGQQAISMIAKE</sequence>
<evidence type="ECO:0000313" key="2">
    <source>
        <dbReference type="Proteomes" id="UP000051487"/>
    </source>
</evidence>
<accession>A0AAN4PJP6</accession>
<dbReference type="Gene3D" id="3.30.420.10">
    <property type="entry name" value="Ribonuclease H-like superfamily/Ribonuclease H"/>
    <property type="match status" value="1"/>
</dbReference>
<reference evidence="1 2" key="1">
    <citation type="submission" date="2015-11" db="EMBL/GenBank/DDBJ databases">
        <title>Aspergillus lentulus strain IFM 54703T.</title>
        <authorList>
            <person name="Kusuya Y."/>
            <person name="Sakai K."/>
            <person name="Kamei K."/>
            <person name="Takahashi H."/>
            <person name="Yaguchi T."/>
        </authorList>
    </citation>
    <scope>NUCLEOTIDE SEQUENCE [LARGE SCALE GENOMIC DNA]</scope>
    <source>
        <strain evidence="1 2">IFM 54703</strain>
    </source>
</reference>
<organism evidence="1 2">
    <name type="scientific">Aspergillus lentulus</name>
    <dbReference type="NCBI Taxonomy" id="293939"/>
    <lineage>
        <taxon>Eukaryota</taxon>
        <taxon>Fungi</taxon>
        <taxon>Dikarya</taxon>
        <taxon>Ascomycota</taxon>
        <taxon>Pezizomycotina</taxon>
        <taxon>Eurotiomycetes</taxon>
        <taxon>Eurotiomycetidae</taxon>
        <taxon>Eurotiales</taxon>
        <taxon>Aspergillaceae</taxon>
        <taxon>Aspergillus</taxon>
        <taxon>Aspergillus subgen. Fumigati</taxon>
    </lineage>
</organism>
<dbReference type="AlphaFoldDB" id="A0AAN4PJP6"/>
<dbReference type="Proteomes" id="UP000051487">
    <property type="component" value="Unassembled WGS sequence"/>
</dbReference>
<protein>
    <recommendedName>
        <fullName evidence="3">RNase H type-1 domain-containing protein</fullName>
    </recommendedName>
</protein>
<name>A0AAN4PJP6_ASPLE</name>
<dbReference type="SUPFAM" id="SSF53098">
    <property type="entry name" value="Ribonuclease H-like"/>
    <property type="match status" value="1"/>
</dbReference>
<dbReference type="GO" id="GO:0003676">
    <property type="term" value="F:nucleic acid binding"/>
    <property type="evidence" value="ECO:0007669"/>
    <property type="project" value="InterPro"/>
</dbReference>